<dbReference type="AlphaFoldDB" id="A0A0L0HMB5"/>
<dbReference type="RefSeq" id="XP_016610281.1">
    <property type="nucleotide sequence ID" value="XM_016751008.1"/>
</dbReference>
<dbReference type="EMBL" id="KQ257453">
    <property type="protein sequence ID" value="KND02242.1"/>
    <property type="molecule type" value="Genomic_DNA"/>
</dbReference>
<feature type="compositionally biased region" description="Polar residues" evidence="1">
    <location>
        <begin position="98"/>
        <end position="115"/>
    </location>
</feature>
<keyword evidence="3" id="KW-1185">Reference proteome</keyword>
<evidence type="ECO:0000313" key="2">
    <source>
        <dbReference type="EMBL" id="KND02242.1"/>
    </source>
</evidence>
<feature type="compositionally biased region" description="Pro residues" evidence="1">
    <location>
        <begin position="131"/>
        <end position="145"/>
    </location>
</feature>
<name>A0A0L0HMB5_SPIPD</name>
<dbReference type="GeneID" id="27686290"/>
<gene>
    <name evidence="2" type="ORF">SPPG_02723</name>
</gene>
<evidence type="ECO:0000256" key="1">
    <source>
        <dbReference type="SAM" id="MobiDB-lite"/>
    </source>
</evidence>
<organism evidence="2 3">
    <name type="scientific">Spizellomyces punctatus (strain DAOM BR117)</name>
    <dbReference type="NCBI Taxonomy" id="645134"/>
    <lineage>
        <taxon>Eukaryota</taxon>
        <taxon>Fungi</taxon>
        <taxon>Fungi incertae sedis</taxon>
        <taxon>Chytridiomycota</taxon>
        <taxon>Chytridiomycota incertae sedis</taxon>
        <taxon>Chytridiomycetes</taxon>
        <taxon>Spizellomycetales</taxon>
        <taxon>Spizellomycetaceae</taxon>
        <taxon>Spizellomyces</taxon>
    </lineage>
</organism>
<proteinExistence type="predicted"/>
<dbReference type="InParanoid" id="A0A0L0HMB5"/>
<sequence length="221" mass="24665">MASQPLSKRTAPLELRHLSATKLLDPSDLRISTDLGNEGDMSEENIPNYDGDWNNEPTSAEYKRERANGRPRSYHSPIKQDDAENEEGENVHPETIGEQENGSTDEISVNQSVQTAAARAAEHSSPKLSSSPPPKYPPAEPPNPYRPQVGPAVYKQLQLDDEHEDHDIVIHQESDLDIHSPGVDELHSWGRRGGRDAQEGWLYRKWKGVLEMMCMAVPCAP</sequence>
<evidence type="ECO:0000313" key="3">
    <source>
        <dbReference type="Proteomes" id="UP000053201"/>
    </source>
</evidence>
<dbReference type="OrthoDB" id="2128285at2759"/>
<dbReference type="Proteomes" id="UP000053201">
    <property type="component" value="Unassembled WGS sequence"/>
</dbReference>
<protein>
    <submittedName>
        <fullName evidence="2">Uncharacterized protein</fullName>
    </submittedName>
</protein>
<accession>A0A0L0HMB5</accession>
<feature type="region of interest" description="Disordered" evidence="1">
    <location>
        <begin position="1"/>
        <end position="145"/>
    </location>
</feature>
<reference evidence="2 3" key="1">
    <citation type="submission" date="2009-08" db="EMBL/GenBank/DDBJ databases">
        <title>The Genome Sequence of Spizellomyces punctatus strain DAOM BR117.</title>
        <authorList>
            <consortium name="The Broad Institute Genome Sequencing Platform"/>
            <person name="Russ C."/>
            <person name="Cuomo C."/>
            <person name="Shea T."/>
            <person name="Young S.K."/>
            <person name="Zeng Q."/>
            <person name="Koehrsen M."/>
            <person name="Haas B."/>
            <person name="Borodovsky M."/>
            <person name="Guigo R."/>
            <person name="Alvarado L."/>
            <person name="Berlin A."/>
            <person name="Bochicchio J."/>
            <person name="Borenstein D."/>
            <person name="Chapman S."/>
            <person name="Chen Z."/>
            <person name="Engels R."/>
            <person name="Freedman E."/>
            <person name="Gellesch M."/>
            <person name="Goldberg J."/>
            <person name="Griggs A."/>
            <person name="Gujja S."/>
            <person name="Heiman D."/>
            <person name="Hepburn T."/>
            <person name="Howarth C."/>
            <person name="Jen D."/>
            <person name="Larson L."/>
            <person name="Lewis B."/>
            <person name="Mehta T."/>
            <person name="Park D."/>
            <person name="Pearson M."/>
            <person name="Roberts A."/>
            <person name="Saif S."/>
            <person name="Shenoy N."/>
            <person name="Sisk P."/>
            <person name="Stolte C."/>
            <person name="Sykes S."/>
            <person name="Thomson T."/>
            <person name="Walk T."/>
            <person name="White J."/>
            <person name="Yandava C."/>
            <person name="Burger G."/>
            <person name="Gray M.W."/>
            <person name="Holland P.W.H."/>
            <person name="King N."/>
            <person name="Lang F.B.F."/>
            <person name="Roger A.J."/>
            <person name="Ruiz-Trillo I."/>
            <person name="Lander E."/>
            <person name="Nusbaum C."/>
        </authorList>
    </citation>
    <scope>NUCLEOTIDE SEQUENCE [LARGE SCALE GENOMIC DNA]</scope>
    <source>
        <strain evidence="2 3">DAOM BR117</strain>
    </source>
</reference>
<dbReference type="VEuPathDB" id="FungiDB:SPPG_02723"/>